<dbReference type="EMBL" id="AFAY01000022">
    <property type="protein sequence ID" value="EGF11161.1"/>
    <property type="molecule type" value="Genomic_DNA"/>
</dbReference>
<proteinExistence type="predicted"/>
<gene>
    <name evidence="1" type="ORF">HMPREF9123_1120</name>
</gene>
<dbReference type="Proteomes" id="UP000004105">
    <property type="component" value="Unassembled WGS sequence"/>
</dbReference>
<comment type="caution">
    <text evidence="1">The sequence shown here is derived from an EMBL/GenBank/DDBJ whole genome shotgun (WGS) entry which is preliminary data.</text>
</comment>
<dbReference type="HOGENOM" id="CLU_2734667_0_0_4"/>
<organism evidence="1 2">
    <name type="scientific">Neisseria bacilliformis ATCC BAA-1200</name>
    <dbReference type="NCBI Taxonomy" id="888742"/>
    <lineage>
        <taxon>Bacteria</taxon>
        <taxon>Pseudomonadati</taxon>
        <taxon>Pseudomonadota</taxon>
        <taxon>Betaproteobacteria</taxon>
        <taxon>Neisseriales</taxon>
        <taxon>Neisseriaceae</taxon>
        <taxon>Neisseria</taxon>
    </lineage>
</organism>
<dbReference type="AlphaFoldDB" id="F2BBL5"/>
<evidence type="ECO:0000313" key="1">
    <source>
        <dbReference type="EMBL" id="EGF11161.1"/>
    </source>
</evidence>
<sequence length="73" mass="8376">MNCLNCAHADFLAAAERGLKGFLVCTVSRDRAWSCLNSETECGNGRFQAASAERVQKRVEWLQRRRKRRFEAV</sequence>
<accession>F2BBL5</accession>
<keyword evidence="2" id="KW-1185">Reference proteome</keyword>
<name>F2BBL5_9NEIS</name>
<protein>
    <submittedName>
        <fullName evidence="1">Uncharacterized protein</fullName>
    </submittedName>
</protein>
<reference evidence="1 2" key="1">
    <citation type="submission" date="2011-02" db="EMBL/GenBank/DDBJ databases">
        <authorList>
            <person name="Muzny D."/>
            <person name="Qin X."/>
            <person name="Deng J."/>
            <person name="Jiang H."/>
            <person name="Liu Y."/>
            <person name="Qu J."/>
            <person name="Song X.-Z."/>
            <person name="Zhang L."/>
            <person name="Thornton R."/>
            <person name="Coyle M."/>
            <person name="Francisco L."/>
            <person name="Jackson L."/>
            <person name="Javaid M."/>
            <person name="Korchina V."/>
            <person name="Kovar C."/>
            <person name="Mata R."/>
            <person name="Mathew T."/>
            <person name="Ngo R."/>
            <person name="Nguyen L."/>
            <person name="Nguyen N."/>
            <person name="Okwuonu G."/>
            <person name="Ongeri F."/>
            <person name="Pham C."/>
            <person name="Simmons D."/>
            <person name="Wilczek-Boney K."/>
            <person name="Hale W."/>
            <person name="Jakkamsetti A."/>
            <person name="Pham P."/>
            <person name="Ruth R."/>
            <person name="San Lucas F."/>
            <person name="Warren J."/>
            <person name="Zhang J."/>
            <person name="Zhao Z."/>
            <person name="Zhou C."/>
            <person name="Zhu D."/>
            <person name="Lee S."/>
            <person name="Bess C."/>
            <person name="Blankenburg K."/>
            <person name="Forbes L."/>
            <person name="Fu Q."/>
            <person name="Gubbala S."/>
            <person name="Hirani K."/>
            <person name="Jayaseelan J.C."/>
            <person name="Lara F."/>
            <person name="Munidasa M."/>
            <person name="Palculict T."/>
            <person name="Patil S."/>
            <person name="Pu L.-L."/>
            <person name="Saada N."/>
            <person name="Tang L."/>
            <person name="Weissenberger G."/>
            <person name="Zhu Y."/>
            <person name="Hemphill L."/>
            <person name="Shang Y."/>
            <person name="Youmans B."/>
            <person name="Ayvaz T."/>
            <person name="Ross M."/>
            <person name="Santibanez J."/>
            <person name="Aqrawi P."/>
            <person name="Gross S."/>
            <person name="Joshi V."/>
            <person name="Fowler G."/>
            <person name="Nazareth L."/>
            <person name="Reid J."/>
            <person name="Worley K."/>
            <person name="Petrosino J."/>
            <person name="Highlander S."/>
            <person name="Gibbs R."/>
        </authorList>
    </citation>
    <scope>NUCLEOTIDE SEQUENCE [LARGE SCALE GENOMIC DNA]</scope>
    <source>
        <strain evidence="1 2">ATCC BAA-1200</strain>
    </source>
</reference>
<evidence type="ECO:0000313" key="2">
    <source>
        <dbReference type="Proteomes" id="UP000004105"/>
    </source>
</evidence>